<name>A0A8H7QBS2_9FUNG</name>
<dbReference type="Gene3D" id="3.20.10.10">
    <property type="entry name" value="D-amino Acid Aminotransferase, subunit A, domain 2"/>
    <property type="match status" value="1"/>
</dbReference>
<dbReference type="InterPro" id="IPR001544">
    <property type="entry name" value="Aminotrans_IV"/>
</dbReference>
<sequence>MFLASVSARKPTAAATALIGKTFTRRFMGSTTNLPHPKSLVVEQINPLAPPAEAKYKFTVNHNDPNEFYLSYPRGAYTGARTIGRTSVAELKQHIFRTSNSLRLMSYSKDEEQPEPDSVVQDLSVFRDEKQFEDRIVPMLRAGLQKYYAEVEEEDGKIHETKVSFLCGYKLDPPQVSLAAHFAPLKSPPSGRVAVDVQGSPRHHAAAKDSQWVRDRQALEKQKSPNANEVLLTDHDGNVYEGMASNFFAVINENGSPTLVTASLDCVLLGTIMKMVLRVCEERSIPVKWTFPSLKDASEGKWEGCFVSSTSRLVLPIETIQFNDERPNIQFPSVSETIETIRQDVQKELLKTAYKVL</sequence>
<accession>A0A8H7QBS2</accession>
<reference evidence="1" key="1">
    <citation type="submission" date="2020-12" db="EMBL/GenBank/DDBJ databases">
        <title>Metabolic potential, ecology and presence of endohyphal bacteria is reflected in genomic diversity of Mucoromycotina.</title>
        <authorList>
            <person name="Muszewska A."/>
            <person name="Okrasinska A."/>
            <person name="Steczkiewicz K."/>
            <person name="Drgas O."/>
            <person name="Orlowska M."/>
            <person name="Perlinska-Lenart U."/>
            <person name="Aleksandrzak-Piekarczyk T."/>
            <person name="Szatraj K."/>
            <person name="Zielenkiewicz U."/>
            <person name="Pilsyk S."/>
            <person name="Malc E."/>
            <person name="Mieczkowski P."/>
            <person name="Kruszewska J.S."/>
            <person name="Biernat P."/>
            <person name="Pawlowska J."/>
        </authorList>
    </citation>
    <scope>NUCLEOTIDE SEQUENCE</scope>
    <source>
        <strain evidence="1">WA0000051536</strain>
    </source>
</reference>
<dbReference type="EMBL" id="JAEPRA010000001">
    <property type="protein sequence ID" value="KAG2188974.1"/>
    <property type="molecule type" value="Genomic_DNA"/>
</dbReference>
<dbReference type="Pfam" id="PF01063">
    <property type="entry name" value="Aminotran_4"/>
    <property type="match status" value="1"/>
</dbReference>
<dbReference type="AlphaFoldDB" id="A0A8H7QBS2"/>
<protein>
    <submittedName>
        <fullName evidence="1">Uncharacterized protein</fullName>
    </submittedName>
</protein>
<dbReference type="InterPro" id="IPR043132">
    <property type="entry name" value="BCAT-like_C"/>
</dbReference>
<evidence type="ECO:0000313" key="2">
    <source>
        <dbReference type="Proteomes" id="UP000612746"/>
    </source>
</evidence>
<gene>
    <name evidence="1" type="ORF">INT44_004116</name>
</gene>
<evidence type="ECO:0000313" key="1">
    <source>
        <dbReference type="EMBL" id="KAG2188974.1"/>
    </source>
</evidence>
<dbReference type="Proteomes" id="UP000612746">
    <property type="component" value="Unassembled WGS sequence"/>
</dbReference>
<dbReference type="OrthoDB" id="59470at2759"/>
<organism evidence="1 2">
    <name type="scientific">Umbelopsis vinacea</name>
    <dbReference type="NCBI Taxonomy" id="44442"/>
    <lineage>
        <taxon>Eukaryota</taxon>
        <taxon>Fungi</taxon>
        <taxon>Fungi incertae sedis</taxon>
        <taxon>Mucoromycota</taxon>
        <taxon>Mucoromycotina</taxon>
        <taxon>Umbelopsidomycetes</taxon>
        <taxon>Umbelopsidales</taxon>
        <taxon>Umbelopsidaceae</taxon>
        <taxon>Umbelopsis</taxon>
    </lineage>
</organism>
<proteinExistence type="predicted"/>
<dbReference type="PANTHER" id="PTHR47703">
    <property type="entry name" value="D-AMINOACID AMINOTRANSFERASE-LIKE PLP-DEPENDENT ENZYMES SUPERFAMILY PROTEIN"/>
    <property type="match status" value="1"/>
</dbReference>
<comment type="caution">
    <text evidence="1">The sequence shown here is derived from an EMBL/GenBank/DDBJ whole genome shotgun (WGS) entry which is preliminary data.</text>
</comment>
<dbReference type="InterPro" id="IPR036038">
    <property type="entry name" value="Aminotransferase-like"/>
</dbReference>
<keyword evidence="2" id="KW-1185">Reference proteome</keyword>
<dbReference type="GO" id="GO:0003824">
    <property type="term" value="F:catalytic activity"/>
    <property type="evidence" value="ECO:0007669"/>
    <property type="project" value="InterPro"/>
</dbReference>
<dbReference type="PANTHER" id="PTHR47703:SF2">
    <property type="entry name" value="D-AMINOACID AMINOTRANSFERASE-LIKE PLP-DEPENDENT ENZYMES SUPERFAMILY PROTEIN"/>
    <property type="match status" value="1"/>
</dbReference>
<dbReference type="SUPFAM" id="SSF56752">
    <property type="entry name" value="D-aminoacid aminotransferase-like PLP-dependent enzymes"/>
    <property type="match status" value="1"/>
</dbReference>